<gene>
    <name evidence="2" type="ORF">HNP48_002706</name>
</gene>
<feature type="signal peptide" evidence="1">
    <location>
        <begin position="1"/>
        <end position="29"/>
    </location>
</feature>
<protein>
    <submittedName>
        <fullName evidence="2">Uncharacterized protein</fullName>
    </submittedName>
</protein>
<dbReference type="AlphaFoldDB" id="A0A7X0PDZ5"/>
<reference evidence="2 3" key="1">
    <citation type="submission" date="2020-08" db="EMBL/GenBank/DDBJ databases">
        <title>Functional genomics of gut bacteria from endangered species of beetles.</title>
        <authorList>
            <person name="Carlos-Shanley C."/>
        </authorList>
    </citation>
    <scope>NUCLEOTIDE SEQUENCE [LARGE SCALE GENOMIC DNA]</scope>
    <source>
        <strain evidence="2 3">S00198</strain>
    </source>
</reference>
<evidence type="ECO:0000313" key="2">
    <source>
        <dbReference type="EMBL" id="MBB6560034.1"/>
    </source>
</evidence>
<dbReference type="Proteomes" id="UP000575083">
    <property type="component" value="Unassembled WGS sequence"/>
</dbReference>
<comment type="caution">
    <text evidence="2">The sequence shown here is derived from an EMBL/GenBank/DDBJ whole genome shotgun (WGS) entry which is preliminary data.</text>
</comment>
<feature type="chain" id="PRO_5031384560" evidence="1">
    <location>
        <begin position="30"/>
        <end position="276"/>
    </location>
</feature>
<keyword evidence="1" id="KW-0732">Signal</keyword>
<sequence>MTMTTTILRPSRIALAAALALLGASAATAQVKALAAMEGELQASRLVVDVRDLPTPGPAASPAEQPTQLWFAVLHKGQLYFHGGAAGFAAFQCPGACNAPAYKTAASGHETIVVNGWDASGALGAKLYVGWGRSFGEMVDNTQMLEVHTVEPPSSDPLSRVYSGIYACGKQATGPKDMSIKATVTAAEATVVLGPRGSRWFGVRHSPIATLSAVNAATNPTLFWYFEYANGMSPPWGVTAQFTAPARPDAPDSRGGLLLTLRGAGDILYNEVCEKM</sequence>
<evidence type="ECO:0000256" key="1">
    <source>
        <dbReference type="SAM" id="SignalP"/>
    </source>
</evidence>
<dbReference type="RefSeq" id="WP_184857612.1">
    <property type="nucleotide sequence ID" value="NZ_JACHLK010000004.1"/>
</dbReference>
<evidence type="ECO:0000313" key="3">
    <source>
        <dbReference type="Proteomes" id="UP000575083"/>
    </source>
</evidence>
<name>A0A7X0PDZ5_9BURK</name>
<dbReference type="EMBL" id="JACHLK010000004">
    <property type="protein sequence ID" value="MBB6560034.1"/>
    <property type="molecule type" value="Genomic_DNA"/>
</dbReference>
<accession>A0A7X0PDZ5</accession>
<organism evidence="2 3">
    <name type="scientific">Acidovorax soli</name>
    <dbReference type="NCBI Taxonomy" id="592050"/>
    <lineage>
        <taxon>Bacteria</taxon>
        <taxon>Pseudomonadati</taxon>
        <taxon>Pseudomonadota</taxon>
        <taxon>Betaproteobacteria</taxon>
        <taxon>Burkholderiales</taxon>
        <taxon>Comamonadaceae</taxon>
        <taxon>Acidovorax</taxon>
    </lineage>
</organism>
<keyword evidence="3" id="KW-1185">Reference proteome</keyword>
<proteinExistence type="predicted"/>